<comment type="caution">
    <text evidence="1">The sequence shown here is derived from an EMBL/GenBank/DDBJ whole genome shotgun (WGS) entry which is preliminary data.</text>
</comment>
<name>A0ABW0YRY9_9ACTN</name>
<accession>A0ABW0YRY9</accession>
<evidence type="ECO:0000313" key="1">
    <source>
        <dbReference type="EMBL" id="MFC5719301.1"/>
    </source>
</evidence>
<sequence length="94" mass="10657">MAGGTMTRTRKGKPGCKQAWRYAHGMTQDEAAERCNSLTRDGEYLLTGKRISEYGLWPPSRSQPGVQLLRRLGHAYETSPNEPTDLLDRMHLPR</sequence>
<gene>
    <name evidence="1" type="ORF">ACFP1Z_03755</name>
</gene>
<dbReference type="RefSeq" id="WP_390314358.1">
    <property type="nucleotide sequence ID" value="NZ_JBHSPB010000002.1"/>
</dbReference>
<dbReference type="Proteomes" id="UP001596083">
    <property type="component" value="Unassembled WGS sequence"/>
</dbReference>
<keyword evidence="2" id="KW-1185">Reference proteome</keyword>
<dbReference type="EMBL" id="JBHSPB010000002">
    <property type="protein sequence ID" value="MFC5719301.1"/>
    <property type="molecule type" value="Genomic_DNA"/>
</dbReference>
<protein>
    <submittedName>
        <fullName evidence="1">Uncharacterized protein</fullName>
    </submittedName>
</protein>
<organism evidence="1 2">
    <name type="scientific">Streptomyces gamaensis</name>
    <dbReference type="NCBI Taxonomy" id="1763542"/>
    <lineage>
        <taxon>Bacteria</taxon>
        <taxon>Bacillati</taxon>
        <taxon>Actinomycetota</taxon>
        <taxon>Actinomycetes</taxon>
        <taxon>Kitasatosporales</taxon>
        <taxon>Streptomycetaceae</taxon>
        <taxon>Streptomyces</taxon>
    </lineage>
</organism>
<evidence type="ECO:0000313" key="2">
    <source>
        <dbReference type="Proteomes" id="UP001596083"/>
    </source>
</evidence>
<proteinExistence type="predicted"/>
<reference evidence="2" key="1">
    <citation type="journal article" date="2019" name="Int. J. Syst. Evol. Microbiol.">
        <title>The Global Catalogue of Microorganisms (GCM) 10K type strain sequencing project: providing services to taxonomists for standard genome sequencing and annotation.</title>
        <authorList>
            <consortium name="The Broad Institute Genomics Platform"/>
            <consortium name="The Broad Institute Genome Sequencing Center for Infectious Disease"/>
            <person name="Wu L."/>
            <person name="Ma J."/>
        </authorList>
    </citation>
    <scope>NUCLEOTIDE SEQUENCE [LARGE SCALE GENOMIC DNA]</scope>
    <source>
        <strain evidence="2">CGMCC 4.7304</strain>
    </source>
</reference>